<dbReference type="PROSITE" id="PS00122">
    <property type="entry name" value="CARBOXYLESTERASE_B_1"/>
    <property type="match status" value="1"/>
</dbReference>
<dbReference type="Pfam" id="PF00135">
    <property type="entry name" value="COesterase"/>
    <property type="match status" value="1"/>
</dbReference>
<dbReference type="InterPro" id="IPR019826">
    <property type="entry name" value="Carboxylesterase_B_AS"/>
</dbReference>
<organism evidence="7 8">
    <name type="scientific">Petrolisthes cinctipes</name>
    <name type="common">Flat porcelain crab</name>
    <dbReference type="NCBI Taxonomy" id="88211"/>
    <lineage>
        <taxon>Eukaryota</taxon>
        <taxon>Metazoa</taxon>
        <taxon>Ecdysozoa</taxon>
        <taxon>Arthropoda</taxon>
        <taxon>Crustacea</taxon>
        <taxon>Multicrustacea</taxon>
        <taxon>Malacostraca</taxon>
        <taxon>Eumalacostraca</taxon>
        <taxon>Eucarida</taxon>
        <taxon>Decapoda</taxon>
        <taxon>Pleocyemata</taxon>
        <taxon>Anomura</taxon>
        <taxon>Galatheoidea</taxon>
        <taxon>Porcellanidae</taxon>
        <taxon>Petrolisthes</taxon>
    </lineage>
</organism>
<evidence type="ECO:0000256" key="5">
    <source>
        <dbReference type="RuleBase" id="RU361235"/>
    </source>
</evidence>
<proteinExistence type="inferred from homology"/>
<gene>
    <name evidence="7" type="ORF">Pcinc_016144</name>
</gene>
<dbReference type="Gene3D" id="3.40.50.1820">
    <property type="entry name" value="alpha/beta hydrolase"/>
    <property type="match status" value="1"/>
</dbReference>
<evidence type="ECO:0000256" key="2">
    <source>
        <dbReference type="ARBA" id="ARBA00022487"/>
    </source>
</evidence>
<protein>
    <recommendedName>
        <fullName evidence="5">Carboxylic ester hydrolase</fullName>
        <ecNumber evidence="5">3.1.1.-</ecNumber>
    </recommendedName>
</protein>
<dbReference type="GO" id="GO:0052689">
    <property type="term" value="F:carboxylic ester hydrolase activity"/>
    <property type="evidence" value="ECO:0007669"/>
    <property type="project" value="UniProtKB-KW"/>
</dbReference>
<dbReference type="EC" id="3.1.1.-" evidence="5"/>
<name>A0AAE1FTD5_PETCI</name>
<dbReference type="InterPro" id="IPR002018">
    <property type="entry name" value="CarbesteraseB"/>
</dbReference>
<evidence type="ECO:0000256" key="4">
    <source>
        <dbReference type="ARBA" id="ARBA00023180"/>
    </source>
</evidence>
<dbReference type="InterPro" id="IPR029058">
    <property type="entry name" value="AB_hydrolase_fold"/>
</dbReference>
<evidence type="ECO:0000256" key="3">
    <source>
        <dbReference type="ARBA" id="ARBA00022801"/>
    </source>
</evidence>
<comment type="caution">
    <text evidence="7">The sequence shown here is derived from an EMBL/GenBank/DDBJ whole genome shotgun (WGS) entry which is preliminary data.</text>
</comment>
<evidence type="ECO:0000256" key="1">
    <source>
        <dbReference type="ARBA" id="ARBA00005964"/>
    </source>
</evidence>
<comment type="similarity">
    <text evidence="1 5">Belongs to the type-B carboxylesterase/lipase family.</text>
</comment>
<keyword evidence="3 5" id="KW-0378">Hydrolase</keyword>
<sequence length="289" mass="31740">MVVVVMVAAASSQRVVVTTDDGKISGVKLKTIKGRDFYCFKSILYAKAPVGDLRLRDPVAGEVWEGVRDGGVVAPMCPQTLRRQRIYLGDEDCLYLTVSTHKPGDIEVQHPVLVMIHGGAHSFSSIEEFPPTIFMDYDVIYVGVQYRLGVLGFLSTEDSIIPGNFGLKDQLLALRWIQNNIGYFGGDPMKLTILGHSSGAICVHCLVLSPHSKGLFTKAIIQSGSMFVPFASTVPNRNLAHYTGMLFGCPHTQDMSREEASLTLYNCLLKVDVQNVTLSLLDHYVSLNT</sequence>
<keyword evidence="8" id="KW-1185">Reference proteome</keyword>
<dbReference type="EMBL" id="JAWQEG010001468">
    <property type="protein sequence ID" value="KAK3879271.1"/>
    <property type="molecule type" value="Genomic_DNA"/>
</dbReference>
<keyword evidence="2" id="KW-0719">Serine esterase</keyword>
<reference evidence="7" key="1">
    <citation type="submission" date="2023-10" db="EMBL/GenBank/DDBJ databases">
        <title>Genome assemblies of two species of porcelain crab, Petrolisthes cinctipes and Petrolisthes manimaculis (Anomura: Porcellanidae).</title>
        <authorList>
            <person name="Angst P."/>
        </authorList>
    </citation>
    <scope>NUCLEOTIDE SEQUENCE</scope>
    <source>
        <strain evidence="7">PB745_01</strain>
        <tissue evidence="7">Gill</tissue>
    </source>
</reference>
<evidence type="ECO:0000313" key="8">
    <source>
        <dbReference type="Proteomes" id="UP001286313"/>
    </source>
</evidence>
<dbReference type="AlphaFoldDB" id="A0AAE1FTD5"/>
<keyword evidence="4" id="KW-0325">Glycoprotein</keyword>
<dbReference type="SUPFAM" id="SSF53474">
    <property type="entry name" value="alpha/beta-Hydrolases"/>
    <property type="match status" value="1"/>
</dbReference>
<feature type="domain" description="Carboxylesterase type B" evidence="6">
    <location>
        <begin position="15"/>
        <end position="276"/>
    </location>
</feature>
<dbReference type="Proteomes" id="UP001286313">
    <property type="component" value="Unassembled WGS sequence"/>
</dbReference>
<evidence type="ECO:0000259" key="6">
    <source>
        <dbReference type="Pfam" id="PF00135"/>
    </source>
</evidence>
<evidence type="ECO:0000313" key="7">
    <source>
        <dbReference type="EMBL" id="KAK3879271.1"/>
    </source>
</evidence>
<dbReference type="PANTHER" id="PTHR43142">
    <property type="entry name" value="CARBOXYLIC ESTER HYDROLASE"/>
    <property type="match status" value="1"/>
</dbReference>
<dbReference type="PANTHER" id="PTHR43142:SF1">
    <property type="entry name" value="CARBOXYLIC ESTER HYDROLASE"/>
    <property type="match status" value="1"/>
</dbReference>
<accession>A0AAE1FTD5</accession>